<gene>
    <name evidence="1" type="ORF">SINC0208_LOCUS7375</name>
</gene>
<name>A0A7S3ILB6_9SPIT</name>
<organism evidence="1">
    <name type="scientific">Strombidium inclinatum</name>
    <dbReference type="NCBI Taxonomy" id="197538"/>
    <lineage>
        <taxon>Eukaryota</taxon>
        <taxon>Sar</taxon>
        <taxon>Alveolata</taxon>
        <taxon>Ciliophora</taxon>
        <taxon>Intramacronucleata</taxon>
        <taxon>Spirotrichea</taxon>
        <taxon>Oligotrichia</taxon>
        <taxon>Strombidiidae</taxon>
        <taxon>Strombidium</taxon>
    </lineage>
</organism>
<dbReference type="AlphaFoldDB" id="A0A7S3ILB6"/>
<proteinExistence type="predicted"/>
<protein>
    <submittedName>
        <fullName evidence="1">Uncharacterized protein</fullName>
    </submittedName>
</protein>
<accession>A0A7S3ILB6</accession>
<reference evidence="1" key="1">
    <citation type="submission" date="2021-01" db="EMBL/GenBank/DDBJ databases">
        <authorList>
            <person name="Corre E."/>
            <person name="Pelletier E."/>
            <person name="Niang G."/>
            <person name="Scheremetjew M."/>
            <person name="Finn R."/>
            <person name="Kale V."/>
            <person name="Holt S."/>
            <person name="Cochrane G."/>
            <person name="Meng A."/>
            <person name="Brown T."/>
            <person name="Cohen L."/>
        </authorList>
    </citation>
    <scope>NUCLEOTIDE SEQUENCE</scope>
    <source>
        <strain evidence="1">S3</strain>
    </source>
</reference>
<evidence type="ECO:0000313" key="1">
    <source>
        <dbReference type="EMBL" id="CAE0326748.1"/>
    </source>
</evidence>
<dbReference type="EMBL" id="HBIH01018434">
    <property type="protein sequence ID" value="CAE0326748.1"/>
    <property type="molecule type" value="Transcribed_RNA"/>
</dbReference>
<sequence length="111" mass="13061">MRRRLDGEQVLVIPPVAGARLVEEAELCFSEVHFLRGLQVNEARYHLLALGRRRLLFFRMRRPQRIEGEAFYSLRRRARGLLALDIQPLRALLYNDRAQLTSFCQQLEGRI</sequence>